<reference evidence="3" key="1">
    <citation type="submission" date="2017-04" db="EMBL/GenBank/DDBJ databases">
        <authorList>
            <person name="Varghese N."/>
            <person name="Submissions S."/>
        </authorList>
    </citation>
    <scope>NUCLEOTIDE SEQUENCE [LARGE SCALE GENOMIC DNA]</scope>
    <source>
        <strain evidence="3">DSM 9293</strain>
    </source>
</reference>
<dbReference type="RefSeq" id="WP_084661140.1">
    <property type="nucleotide sequence ID" value="NZ_FWWY01000001.1"/>
</dbReference>
<dbReference type="STRING" id="28034.BFX07_13985"/>
<feature type="transmembrane region" description="Helical" evidence="1">
    <location>
        <begin position="12"/>
        <end position="30"/>
    </location>
</feature>
<evidence type="ECO:0008006" key="4">
    <source>
        <dbReference type="Google" id="ProtNLM"/>
    </source>
</evidence>
<feature type="transmembrane region" description="Helical" evidence="1">
    <location>
        <begin position="122"/>
        <end position="145"/>
    </location>
</feature>
<protein>
    <recommendedName>
        <fullName evidence="4">Ferric oxidoreductase domain-containing protein</fullName>
    </recommendedName>
</protein>
<proteinExistence type="predicted"/>
<dbReference type="AlphaFoldDB" id="A0A1W1WCH8"/>
<dbReference type="EMBL" id="FWWY01000001">
    <property type="protein sequence ID" value="SMC03996.1"/>
    <property type="molecule type" value="Genomic_DNA"/>
</dbReference>
<feature type="transmembrane region" description="Helical" evidence="1">
    <location>
        <begin position="157"/>
        <end position="175"/>
    </location>
</feature>
<evidence type="ECO:0000313" key="2">
    <source>
        <dbReference type="EMBL" id="SMC03996.1"/>
    </source>
</evidence>
<organism evidence="2 3">
    <name type="scientific">Sulfobacillus thermosulfidooxidans (strain DSM 9293 / VKM B-1269 / AT-1)</name>
    <dbReference type="NCBI Taxonomy" id="929705"/>
    <lineage>
        <taxon>Bacteria</taxon>
        <taxon>Bacillati</taxon>
        <taxon>Bacillota</taxon>
        <taxon>Clostridia</taxon>
        <taxon>Eubacteriales</taxon>
        <taxon>Clostridiales Family XVII. Incertae Sedis</taxon>
        <taxon>Sulfobacillus</taxon>
    </lineage>
</organism>
<keyword evidence="3" id="KW-1185">Reference proteome</keyword>
<name>A0A1W1WCH8_SULTA</name>
<keyword evidence="1" id="KW-1133">Transmembrane helix</keyword>
<feature type="transmembrane region" description="Helical" evidence="1">
    <location>
        <begin position="42"/>
        <end position="63"/>
    </location>
</feature>
<evidence type="ECO:0000256" key="1">
    <source>
        <dbReference type="SAM" id="Phobius"/>
    </source>
</evidence>
<dbReference type="Proteomes" id="UP000192660">
    <property type="component" value="Unassembled WGS sequence"/>
</dbReference>
<keyword evidence="1" id="KW-0812">Transmembrane</keyword>
<keyword evidence="1" id="KW-0472">Membrane</keyword>
<dbReference type="OrthoDB" id="9801223at2"/>
<feature type="transmembrane region" description="Helical" evidence="1">
    <location>
        <begin position="181"/>
        <end position="201"/>
    </location>
</feature>
<evidence type="ECO:0000313" key="3">
    <source>
        <dbReference type="Proteomes" id="UP000192660"/>
    </source>
</evidence>
<gene>
    <name evidence="2" type="ORF">SAMN00768000_1397</name>
</gene>
<feature type="transmembrane region" description="Helical" evidence="1">
    <location>
        <begin position="84"/>
        <end position="102"/>
    </location>
</feature>
<sequence length="228" mass="25629">MKSVTKLWGPILWLELLAGFLGFLAYRWIVLHPTLRPLWTWLLARATGIGAYSLLTIVVIMGIGMSHPVWKRHLNRRFFVWHRGLALSVLALIALHGLSLALDRYAHVGWTGLLVPGFSHYRPYGVAFGVIAAEGLVLVSLSAYLAQNFGRLKWMTVHRGALLMWVLVLIHGLWSGSDTRALALFYEASAGLVGMAVILRYGMERVTRAKTVIEYPGDRQIQEKKKDI</sequence>
<accession>A0A1W1WCH8</accession>